<reference evidence="4" key="1">
    <citation type="submission" date="2011-12" db="EMBL/GenBank/DDBJ databases">
        <title>The complete genome of chromosome of Sulfobacillus acidophilus DSM 10332.</title>
        <authorList>
            <person name="Lucas S."/>
            <person name="Han J."/>
            <person name="Lapidus A."/>
            <person name="Bruce D."/>
            <person name="Goodwin L."/>
            <person name="Pitluck S."/>
            <person name="Peters L."/>
            <person name="Kyrpides N."/>
            <person name="Mavromatis K."/>
            <person name="Ivanova N."/>
            <person name="Mikhailova N."/>
            <person name="Chertkov O."/>
            <person name="Saunders E."/>
            <person name="Detter J.C."/>
            <person name="Tapia R."/>
            <person name="Han C."/>
            <person name="Land M."/>
            <person name="Hauser L."/>
            <person name="Markowitz V."/>
            <person name="Cheng J.-F."/>
            <person name="Hugenholtz P."/>
            <person name="Woyke T."/>
            <person name="Wu D."/>
            <person name="Pukall R."/>
            <person name="Gehrich-Schroeter G."/>
            <person name="Schneider S."/>
            <person name="Klenk H.-P."/>
            <person name="Eisen J.A."/>
        </authorList>
    </citation>
    <scope>NUCLEOTIDE SEQUENCE [LARGE SCALE GENOMIC DNA]</scope>
    <source>
        <strain evidence="4">ATCC 700253 / DSM 10332 / NAL</strain>
    </source>
</reference>
<reference evidence="3 4" key="2">
    <citation type="journal article" date="2012" name="Stand. Genomic Sci.">
        <title>Complete genome sequence of the moderately thermophilic mineral-sulfide-oxidizing firmicute Sulfobacillus acidophilus type strain (NAL(T)).</title>
        <authorList>
            <person name="Anderson I."/>
            <person name="Chertkov O."/>
            <person name="Chen A."/>
            <person name="Saunders E."/>
            <person name="Lapidus A."/>
            <person name="Nolan M."/>
            <person name="Lucas S."/>
            <person name="Hammon N."/>
            <person name="Deshpande S."/>
            <person name="Cheng J.F."/>
            <person name="Han C."/>
            <person name="Tapia R."/>
            <person name="Goodwin L.A."/>
            <person name="Pitluck S."/>
            <person name="Liolios K."/>
            <person name="Pagani I."/>
            <person name="Ivanova N."/>
            <person name="Mikhailova N."/>
            <person name="Pati A."/>
            <person name="Palaniappan K."/>
            <person name="Land M."/>
            <person name="Pan C."/>
            <person name="Rohde M."/>
            <person name="Pukall R."/>
            <person name="Goker M."/>
            <person name="Detter J.C."/>
            <person name="Woyke T."/>
            <person name="Bristow J."/>
            <person name="Eisen J.A."/>
            <person name="Markowitz V."/>
            <person name="Hugenholtz P."/>
            <person name="Kyrpides N.C."/>
            <person name="Klenk H.P."/>
            <person name="Mavromatis K."/>
        </authorList>
    </citation>
    <scope>NUCLEOTIDE SEQUENCE [LARGE SCALE GENOMIC DNA]</scope>
    <source>
        <strain evidence="4">ATCC 700253 / DSM 10332 / NAL</strain>
    </source>
</reference>
<dbReference type="GO" id="GO:0006564">
    <property type="term" value="P:L-serine biosynthetic process"/>
    <property type="evidence" value="ECO:0007669"/>
    <property type="project" value="TreeGrafter"/>
</dbReference>
<dbReference type="PANTHER" id="PTHR43344">
    <property type="entry name" value="PHOSPHOSERINE PHOSPHATASE"/>
    <property type="match status" value="1"/>
</dbReference>
<dbReference type="STRING" id="679936.Sulac_3292"/>
<dbReference type="AlphaFoldDB" id="G8TT38"/>
<dbReference type="GO" id="GO:0000287">
    <property type="term" value="F:magnesium ion binding"/>
    <property type="evidence" value="ECO:0007669"/>
    <property type="project" value="TreeGrafter"/>
</dbReference>
<comment type="similarity">
    <text evidence="1">Belongs to the HAD-like hydrolase superfamily. SerB family.</text>
</comment>
<dbReference type="InterPro" id="IPR023214">
    <property type="entry name" value="HAD_sf"/>
</dbReference>
<dbReference type="Pfam" id="PF12710">
    <property type="entry name" value="HAD"/>
    <property type="match status" value="1"/>
</dbReference>
<dbReference type="SUPFAM" id="SSF56784">
    <property type="entry name" value="HAD-like"/>
    <property type="match status" value="1"/>
</dbReference>
<evidence type="ECO:0000313" key="4">
    <source>
        <dbReference type="Proteomes" id="UP000005439"/>
    </source>
</evidence>
<name>G8TT38_SULAD</name>
<proteinExistence type="inferred from homology"/>
<protein>
    <submittedName>
        <fullName evidence="3">2-hydroxy-3-keto-5-methylthiopentenyl-1-phosphate phosphatase</fullName>
        <ecNumber evidence="3">3.1.3.-</ecNumber>
    </submittedName>
</protein>
<evidence type="ECO:0000256" key="1">
    <source>
        <dbReference type="ARBA" id="ARBA00009184"/>
    </source>
</evidence>
<organism evidence="3 4">
    <name type="scientific">Sulfobacillus acidophilus (strain ATCC 700253 / DSM 10332 / NAL)</name>
    <dbReference type="NCBI Taxonomy" id="679936"/>
    <lineage>
        <taxon>Bacteria</taxon>
        <taxon>Bacillati</taxon>
        <taxon>Bacillota</taxon>
        <taxon>Clostridia</taxon>
        <taxon>Eubacteriales</taxon>
        <taxon>Clostridiales Family XVII. Incertae Sedis</taxon>
        <taxon>Sulfobacillus</taxon>
    </lineage>
</organism>
<dbReference type="GO" id="GO:0005737">
    <property type="term" value="C:cytoplasm"/>
    <property type="evidence" value="ECO:0007669"/>
    <property type="project" value="TreeGrafter"/>
</dbReference>
<dbReference type="NCBIfam" id="TIGR01489">
    <property type="entry name" value="DKMTPPase-SF"/>
    <property type="match status" value="1"/>
</dbReference>
<gene>
    <name evidence="3" type="ordered locus">Sulac_3292</name>
</gene>
<dbReference type="GO" id="GO:0036424">
    <property type="term" value="F:L-phosphoserine phosphatase activity"/>
    <property type="evidence" value="ECO:0007669"/>
    <property type="project" value="TreeGrafter"/>
</dbReference>
<dbReference type="Proteomes" id="UP000005439">
    <property type="component" value="Chromosome"/>
</dbReference>
<keyword evidence="4" id="KW-1185">Reference proteome</keyword>
<dbReference type="InterPro" id="IPR050582">
    <property type="entry name" value="HAD-like_SerB"/>
</dbReference>
<dbReference type="HOGENOM" id="CLU_058495_2_1_9"/>
<dbReference type="InterPro" id="IPR036412">
    <property type="entry name" value="HAD-like_sf"/>
</dbReference>
<dbReference type="Gene3D" id="3.90.1470.20">
    <property type="match status" value="1"/>
</dbReference>
<dbReference type="PANTHER" id="PTHR43344:SF21">
    <property type="entry name" value="POLYOL PHOSPHATE PHOSPHATASE PYP1"/>
    <property type="match status" value="1"/>
</dbReference>
<dbReference type="PATRIC" id="fig|679936.5.peg.3403"/>
<dbReference type="KEGG" id="sap:Sulac_3292"/>
<dbReference type="Gene3D" id="3.40.50.1000">
    <property type="entry name" value="HAD superfamily/HAD-like"/>
    <property type="match status" value="1"/>
</dbReference>
<sequence>MTPPPFVVVSDFDGTITEKDLVVALTTFVDPANIERVRQINHRQLALKPGLAQLFSTLPSSRRTEYEAFCAQNGRLRTGYHAFRQALADQGIPFYLVSNGLDFIIDAVLGPPTAGEYRITNRAIFDTSVITIDWQYPCEPPCPGGCGLCKHRVIRELQSHYQAPVVLIGDGITDWNGAQVADRVYARARLSEMMTAHHMPYRPFDTFNEVWQDLSDALAHPDIFQGR</sequence>
<accession>G8TT38</accession>
<dbReference type="EMBL" id="CP003179">
    <property type="protein sequence ID" value="AEW06738.1"/>
    <property type="molecule type" value="Genomic_DNA"/>
</dbReference>
<keyword evidence="2 3" id="KW-0378">Hydrolase</keyword>
<evidence type="ECO:0000256" key="2">
    <source>
        <dbReference type="ARBA" id="ARBA00022801"/>
    </source>
</evidence>
<dbReference type="NCBIfam" id="TIGR01488">
    <property type="entry name" value="HAD-SF-IB"/>
    <property type="match status" value="1"/>
</dbReference>
<dbReference type="EC" id="3.1.3.-" evidence="3"/>
<dbReference type="InterPro" id="IPR006384">
    <property type="entry name" value="HAD_hydro_PyrdxlP_Pase-like"/>
</dbReference>
<evidence type="ECO:0000313" key="3">
    <source>
        <dbReference type="EMBL" id="AEW06738.1"/>
    </source>
</evidence>